<feature type="region of interest" description="Disordered" evidence="1">
    <location>
        <begin position="205"/>
        <end position="251"/>
    </location>
</feature>
<dbReference type="RefSeq" id="WP_201817008.1">
    <property type="nucleotide sequence ID" value="NZ_JAERRH010000004.1"/>
</dbReference>
<protein>
    <recommendedName>
        <fullName evidence="5">Lipoprotein</fullName>
    </recommendedName>
</protein>
<organism evidence="3 4">
    <name type="scientific">Streptomyces musisoli</name>
    <dbReference type="NCBI Taxonomy" id="2802280"/>
    <lineage>
        <taxon>Bacteria</taxon>
        <taxon>Bacillati</taxon>
        <taxon>Actinomycetota</taxon>
        <taxon>Actinomycetes</taxon>
        <taxon>Kitasatosporales</taxon>
        <taxon>Streptomycetaceae</taxon>
        <taxon>Streptomyces</taxon>
    </lineage>
</organism>
<evidence type="ECO:0000256" key="1">
    <source>
        <dbReference type="SAM" id="MobiDB-lite"/>
    </source>
</evidence>
<dbReference type="Gene3D" id="2.50.20.20">
    <property type="match status" value="1"/>
</dbReference>
<evidence type="ECO:0008006" key="5">
    <source>
        <dbReference type="Google" id="ProtNLM"/>
    </source>
</evidence>
<evidence type="ECO:0000313" key="4">
    <source>
        <dbReference type="Proteomes" id="UP000621386"/>
    </source>
</evidence>
<sequence>MTGRARIRSAAGFAAVVLAALVPPAAGHADDGPSARDLVDEARDNFVGARSVHLELTDHRRSTDRTARESVTLTMDRAGNCVGELVLKAGGGSVEIVKRGDQMWMKPDRAYWKAQLPGAQGEAAARLLEDRYVHGTTDDSALEGLARVCDLAALQKEVAAKSSSGTPVTKGKETETEDTRVIPVSTTKDGRQKVLYITSAEPHRLVRETERGRGTDRSVDLTGYDEPVPSATPSAKESVDVSRLEQMLESR</sequence>
<gene>
    <name evidence="3" type="ORF">JK361_14190</name>
</gene>
<name>A0ABS1P072_9ACTN</name>
<dbReference type="EMBL" id="JAERRH010000004">
    <property type="protein sequence ID" value="MBL1105718.1"/>
    <property type="molecule type" value="Genomic_DNA"/>
</dbReference>
<feature type="chain" id="PRO_5046267496" description="Lipoprotein" evidence="2">
    <location>
        <begin position="30"/>
        <end position="251"/>
    </location>
</feature>
<feature type="compositionally biased region" description="Basic and acidic residues" evidence="1">
    <location>
        <begin position="205"/>
        <end position="219"/>
    </location>
</feature>
<dbReference type="Proteomes" id="UP000621386">
    <property type="component" value="Unassembled WGS sequence"/>
</dbReference>
<comment type="caution">
    <text evidence="3">The sequence shown here is derived from an EMBL/GenBank/DDBJ whole genome shotgun (WGS) entry which is preliminary data.</text>
</comment>
<feature type="signal peptide" evidence="2">
    <location>
        <begin position="1"/>
        <end position="29"/>
    </location>
</feature>
<reference evidence="3 4" key="1">
    <citation type="submission" date="2021-01" db="EMBL/GenBank/DDBJ databases">
        <title>WGS of actinomycetes isolated from Thailand.</title>
        <authorList>
            <person name="Thawai C."/>
        </authorList>
    </citation>
    <scope>NUCLEOTIDE SEQUENCE [LARGE SCALE GENOMIC DNA]</scope>
    <source>
        <strain evidence="3 4">CH5-8</strain>
    </source>
</reference>
<keyword evidence="2" id="KW-0732">Signal</keyword>
<evidence type="ECO:0000313" key="3">
    <source>
        <dbReference type="EMBL" id="MBL1105718.1"/>
    </source>
</evidence>
<accession>A0ABS1P072</accession>
<keyword evidence="4" id="KW-1185">Reference proteome</keyword>
<proteinExistence type="predicted"/>
<evidence type="ECO:0000256" key="2">
    <source>
        <dbReference type="SAM" id="SignalP"/>
    </source>
</evidence>
<feature type="compositionally biased region" description="Basic and acidic residues" evidence="1">
    <location>
        <begin position="237"/>
        <end position="251"/>
    </location>
</feature>